<keyword evidence="2" id="KW-1185">Reference proteome</keyword>
<gene>
    <name evidence="1" type="ORF">TAV2_LOCUS4342</name>
</gene>
<evidence type="ECO:0000313" key="1">
    <source>
        <dbReference type="EMBL" id="CAH2041039.1"/>
    </source>
</evidence>
<proteinExistence type="predicted"/>
<sequence length="129" mass="14126">MTLALDVKPPDCWLRLTFSVNARPKLINKASLRDGVYGNALCVACALTTVSELVDGRLLDATRPSRLEFDAKLSITQWTRFSIYEFADFVGGRPVSLRGPIDLTPTPQICIFLPEGDQTTSCGVDVGLH</sequence>
<accession>A0AAU9RFV5</accession>
<dbReference type="InterPro" id="IPR023213">
    <property type="entry name" value="CAT-like_dom_sf"/>
</dbReference>
<reference evidence="1 2" key="1">
    <citation type="submission" date="2022-03" db="EMBL/GenBank/DDBJ databases">
        <authorList>
            <person name="Nunn A."/>
            <person name="Chopra R."/>
            <person name="Nunn A."/>
            <person name="Contreras Garrido A."/>
        </authorList>
    </citation>
    <scope>NUCLEOTIDE SEQUENCE [LARGE SCALE GENOMIC DNA]</scope>
</reference>
<name>A0AAU9RFV5_THLAR</name>
<dbReference type="Proteomes" id="UP000836841">
    <property type="component" value="Unassembled WGS sequence"/>
</dbReference>
<dbReference type="EMBL" id="CAJVSB020000065">
    <property type="protein sequence ID" value="CAH2041039.1"/>
    <property type="molecule type" value="Genomic_DNA"/>
</dbReference>
<dbReference type="Gene3D" id="3.30.559.10">
    <property type="entry name" value="Chloramphenicol acetyltransferase-like domain"/>
    <property type="match status" value="1"/>
</dbReference>
<organism evidence="1 2">
    <name type="scientific">Thlaspi arvense</name>
    <name type="common">Field penny-cress</name>
    <dbReference type="NCBI Taxonomy" id="13288"/>
    <lineage>
        <taxon>Eukaryota</taxon>
        <taxon>Viridiplantae</taxon>
        <taxon>Streptophyta</taxon>
        <taxon>Embryophyta</taxon>
        <taxon>Tracheophyta</taxon>
        <taxon>Spermatophyta</taxon>
        <taxon>Magnoliopsida</taxon>
        <taxon>eudicotyledons</taxon>
        <taxon>Gunneridae</taxon>
        <taxon>Pentapetalae</taxon>
        <taxon>rosids</taxon>
        <taxon>malvids</taxon>
        <taxon>Brassicales</taxon>
        <taxon>Brassicaceae</taxon>
        <taxon>Thlaspideae</taxon>
        <taxon>Thlaspi</taxon>
    </lineage>
</organism>
<evidence type="ECO:0000313" key="2">
    <source>
        <dbReference type="Proteomes" id="UP000836841"/>
    </source>
</evidence>
<dbReference type="AlphaFoldDB" id="A0AAU9RFV5"/>
<protein>
    <submittedName>
        <fullName evidence="1">Uncharacterized protein</fullName>
    </submittedName>
</protein>
<comment type="caution">
    <text evidence="1">The sequence shown here is derived from an EMBL/GenBank/DDBJ whole genome shotgun (WGS) entry which is preliminary data.</text>
</comment>